<keyword evidence="2" id="KW-1185">Reference proteome</keyword>
<name>A0A2I0KD30_PUNGR</name>
<evidence type="ECO:0000313" key="1">
    <source>
        <dbReference type="EMBL" id="PKI66427.1"/>
    </source>
</evidence>
<gene>
    <name evidence="1" type="ORF">CRG98_013229</name>
</gene>
<dbReference type="AlphaFoldDB" id="A0A2I0KD30"/>
<reference evidence="1 2" key="1">
    <citation type="submission" date="2017-11" db="EMBL/GenBank/DDBJ databases">
        <title>De-novo sequencing of pomegranate (Punica granatum L.) genome.</title>
        <authorList>
            <person name="Akparov Z."/>
            <person name="Amiraslanov A."/>
            <person name="Hajiyeva S."/>
            <person name="Abbasov M."/>
            <person name="Kaur K."/>
            <person name="Hamwieh A."/>
            <person name="Solovyev V."/>
            <person name="Salamov A."/>
            <person name="Braich B."/>
            <person name="Kosarev P."/>
            <person name="Mahmoud A."/>
            <person name="Hajiyev E."/>
            <person name="Babayeva S."/>
            <person name="Izzatullayeva V."/>
            <person name="Mammadov A."/>
            <person name="Mammadov A."/>
            <person name="Sharifova S."/>
            <person name="Ojaghi J."/>
            <person name="Eynullazada K."/>
            <person name="Bayramov B."/>
            <person name="Abdulazimova A."/>
            <person name="Shahmuradov I."/>
        </authorList>
    </citation>
    <scope>NUCLEOTIDE SEQUENCE [LARGE SCALE GENOMIC DNA]</scope>
    <source>
        <strain evidence="2">cv. AG2017</strain>
        <tissue evidence="1">Leaf</tissue>
    </source>
</reference>
<proteinExistence type="predicted"/>
<protein>
    <submittedName>
        <fullName evidence="1">Uncharacterized protein</fullName>
    </submittedName>
</protein>
<comment type="caution">
    <text evidence="1">The sequence shown here is derived from an EMBL/GenBank/DDBJ whole genome shotgun (WGS) entry which is preliminary data.</text>
</comment>
<organism evidence="1 2">
    <name type="scientific">Punica granatum</name>
    <name type="common">Pomegranate</name>
    <dbReference type="NCBI Taxonomy" id="22663"/>
    <lineage>
        <taxon>Eukaryota</taxon>
        <taxon>Viridiplantae</taxon>
        <taxon>Streptophyta</taxon>
        <taxon>Embryophyta</taxon>
        <taxon>Tracheophyta</taxon>
        <taxon>Spermatophyta</taxon>
        <taxon>Magnoliopsida</taxon>
        <taxon>eudicotyledons</taxon>
        <taxon>Gunneridae</taxon>
        <taxon>Pentapetalae</taxon>
        <taxon>rosids</taxon>
        <taxon>malvids</taxon>
        <taxon>Myrtales</taxon>
        <taxon>Lythraceae</taxon>
        <taxon>Punica</taxon>
    </lineage>
</organism>
<dbReference type="EMBL" id="PGOL01000675">
    <property type="protein sequence ID" value="PKI66427.1"/>
    <property type="molecule type" value="Genomic_DNA"/>
</dbReference>
<evidence type="ECO:0000313" key="2">
    <source>
        <dbReference type="Proteomes" id="UP000233551"/>
    </source>
</evidence>
<dbReference type="Proteomes" id="UP000233551">
    <property type="component" value="Unassembled WGS sequence"/>
</dbReference>
<sequence length="75" mass="8338">MDPQPEPVSYICGDCGMDNTLNAGRCDTVQRVRLPYFVQEANPSNYSVRSPLIRKLGNLPRSMLASMKPGPSRHC</sequence>
<accession>A0A2I0KD30</accession>